<dbReference type="SUPFAM" id="SSF51182">
    <property type="entry name" value="RmlC-like cupins"/>
    <property type="match status" value="1"/>
</dbReference>
<sequence>MIQIDNLLENIEYGDKKPAIKIIVDNDFTKEIRIVFRKGQEMKEHKTSFPIVVEIVRGLIKFGVEGKPHNLKEGNIITLDPSIPHDLIAQEDSIVRLTLHKSDQVSRVMNVIKE</sequence>
<dbReference type="GO" id="GO:0006355">
    <property type="term" value="P:regulation of DNA-templated transcription"/>
    <property type="evidence" value="ECO:0007669"/>
    <property type="project" value="InterPro"/>
</dbReference>
<evidence type="ECO:0000259" key="2">
    <source>
        <dbReference type="Pfam" id="PF02311"/>
    </source>
</evidence>
<accession>A0A1H6WG87</accession>
<gene>
    <name evidence="3" type="ORF">SAMN04488018_1144</name>
</gene>
<name>A0A1H6WG87_9FLAO</name>
<dbReference type="InterPro" id="IPR003313">
    <property type="entry name" value="AraC-bd"/>
</dbReference>
<feature type="domain" description="AraC-type arabinose-binding/dimerisation" evidence="2">
    <location>
        <begin position="39"/>
        <end position="92"/>
    </location>
</feature>
<organism evidence="3 4">
    <name type="scientific">Myroides marinus</name>
    <dbReference type="NCBI Taxonomy" id="703342"/>
    <lineage>
        <taxon>Bacteria</taxon>
        <taxon>Pseudomonadati</taxon>
        <taxon>Bacteroidota</taxon>
        <taxon>Flavobacteriia</taxon>
        <taxon>Flavobacteriales</taxon>
        <taxon>Flavobacteriaceae</taxon>
        <taxon>Myroides</taxon>
    </lineage>
</organism>
<dbReference type="EMBL" id="FNYS01000014">
    <property type="protein sequence ID" value="SEJ14716.1"/>
    <property type="molecule type" value="Genomic_DNA"/>
</dbReference>
<keyword evidence="1" id="KW-0238">DNA-binding</keyword>
<evidence type="ECO:0000256" key="1">
    <source>
        <dbReference type="ARBA" id="ARBA00023125"/>
    </source>
</evidence>
<dbReference type="InterPro" id="IPR011051">
    <property type="entry name" value="RmlC_Cupin_sf"/>
</dbReference>
<proteinExistence type="predicted"/>
<dbReference type="InterPro" id="IPR014710">
    <property type="entry name" value="RmlC-like_jellyroll"/>
</dbReference>
<dbReference type="GO" id="GO:0003677">
    <property type="term" value="F:DNA binding"/>
    <property type="evidence" value="ECO:0007669"/>
    <property type="project" value="UniProtKB-KW"/>
</dbReference>
<dbReference type="Pfam" id="PF02311">
    <property type="entry name" value="AraC_binding"/>
    <property type="match status" value="1"/>
</dbReference>
<protein>
    <submittedName>
        <fullName evidence="3">AraC-like ligand binding domain-containing protein</fullName>
    </submittedName>
</protein>
<dbReference type="Gene3D" id="2.60.120.10">
    <property type="entry name" value="Jelly Rolls"/>
    <property type="match status" value="1"/>
</dbReference>
<reference evidence="3 4" key="1">
    <citation type="submission" date="2016-10" db="EMBL/GenBank/DDBJ databases">
        <authorList>
            <person name="de Groot N.N."/>
        </authorList>
    </citation>
    <scope>NUCLEOTIDE SEQUENCE [LARGE SCALE GENOMIC DNA]</scope>
    <source>
        <strain evidence="3 4">DSM 23048</strain>
    </source>
</reference>
<evidence type="ECO:0000313" key="3">
    <source>
        <dbReference type="EMBL" id="SEJ14716.1"/>
    </source>
</evidence>
<dbReference type="Proteomes" id="UP000183077">
    <property type="component" value="Unassembled WGS sequence"/>
</dbReference>
<dbReference type="PANTHER" id="PTHR37694">
    <property type="entry name" value="SLR8022 PROTEIN"/>
    <property type="match status" value="1"/>
</dbReference>
<dbReference type="CDD" id="cd02230">
    <property type="entry name" value="cupin_HP0902-like"/>
    <property type="match status" value="1"/>
</dbReference>
<evidence type="ECO:0000313" key="4">
    <source>
        <dbReference type="Proteomes" id="UP000183077"/>
    </source>
</evidence>
<dbReference type="AlphaFoldDB" id="A0A1H6WG87"/>
<dbReference type="PANTHER" id="PTHR37694:SF1">
    <property type="entry name" value="SLR8022 PROTEIN"/>
    <property type="match status" value="1"/>
</dbReference>